<evidence type="ECO:0000256" key="1">
    <source>
        <dbReference type="SAM" id="SignalP"/>
    </source>
</evidence>
<proteinExistence type="predicted"/>
<dbReference type="Pfam" id="PF13349">
    <property type="entry name" value="DUF4097"/>
    <property type="match status" value="1"/>
</dbReference>
<dbReference type="InterPro" id="IPR025164">
    <property type="entry name" value="Toastrack_DUF4097"/>
</dbReference>
<dbReference type="RefSeq" id="WP_284301373.1">
    <property type="nucleotide sequence ID" value="NZ_BSSV01000011.1"/>
</dbReference>
<feature type="signal peptide" evidence="1">
    <location>
        <begin position="1"/>
        <end position="20"/>
    </location>
</feature>
<evidence type="ECO:0000259" key="2">
    <source>
        <dbReference type="Pfam" id="PF13349"/>
    </source>
</evidence>
<reference evidence="3 4" key="1">
    <citation type="submission" date="2023-03" db="EMBL/GenBank/DDBJ databases">
        <title>Thalassotalea loyana LMG 22536T draft genome sequence.</title>
        <authorList>
            <person name="Sawabe T."/>
        </authorList>
    </citation>
    <scope>NUCLEOTIDE SEQUENCE [LARGE SCALE GENOMIC DNA]</scope>
    <source>
        <strain evidence="3 4">LMG 22536</strain>
    </source>
</reference>
<keyword evidence="1" id="KW-0732">Signal</keyword>
<dbReference type="Proteomes" id="UP001157134">
    <property type="component" value="Unassembled WGS sequence"/>
</dbReference>
<evidence type="ECO:0000313" key="3">
    <source>
        <dbReference type="EMBL" id="GLX87364.1"/>
    </source>
</evidence>
<keyword evidence="4" id="KW-1185">Reference proteome</keyword>
<evidence type="ECO:0000313" key="4">
    <source>
        <dbReference type="Proteomes" id="UP001157134"/>
    </source>
</evidence>
<sequence length="314" mass="33147">MNILKNCALVLASTSFAVFAGESVNQSMPNDGARSVEIENVRGKIKIIGQSTNDISVVGELDDQAKGLTFKQSGSVVLIKVEMPRHLENSWAQQKTNLEITLPKSLNVSFSGVSTDVSITDIEADVTAGSVSGNVKLENIGNRVEVSSVSGDISAKQLGKSTHLSSVSGNVFTEDSTGNLYVKSVSGDLDVASDATTVEVKNVSGEMELILPNVDDLMMSTVSGDVEADVGLKDDGQLRLSSVSGDFDINFLNDVQAIFRLRASAGGDLINRLTNERAIKDKYGPSSRLGFETGKAGARVSGSTVSGNVVLKRK</sequence>
<gene>
    <name evidence="3" type="ORF">tloyanaT_36170</name>
</gene>
<comment type="caution">
    <text evidence="3">The sequence shown here is derived from an EMBL/GenBank/DDBJ whole genome shotgun (WGS) entry which is preliminary data.</text>
</comment>
<protein>
    <recommendedName>
        <fullName evidence="2">DUF4097 domain-containing protein</fullName>
    </recommendedName>
</protein>
<accession>A0ABQ6HIJ8</accession>
<organism evidence="3 4">
    <name type="scientific">Thalassotalea loyana</name>
    <dbReference type="NCBI Taxonomy" id="280483"/>
    <lineage>
        <taxon>Bacteria</taxon>
        <taxon>Pseudomonadati</taxon>
        <taxon>Pseudomonadota</taxon>
        <taxon>Gammaproteobacteria</taxon>
        <taxon>Alteromonadales</taxon>
        <taxon>Colwelliaceae</taxon>
        <taxon>Thalassotalea</taxon>
    </lineage>
</organism>
<feature type="domain" description="DUF4097" evidence="2">
    <location>
        <begin position="36"/>
        <end position="233"/>
    </location>
</feature>
<dbReference type="EMBL" id="BSSV01000011">
    <property type="protein sequence ID" value="GLX87364.1"/>
    <property type="molecule type" value="Genomic_DNA"/>
</dbReference>
<name>A0ABQ6HIJ8_9GAMM</name>
<feature type="chain" id="PRO_5045481370" description="DUF4097 domain-containing protein" evidence="1">
    <location>
        <begin position="21"/>
        <end position="314"/>
    </location>
</feature>